<evidence type="ECO:0000259" key="1">
    <source>
        <dbReference type="SMART" id="SM00849"/>
    </source>
</evidence>
<dbReference type="InterPro" id="IPR001279">
    <property type="entry name" value="Metallo-B-lactamas"/>
</dbReference>
<dbReference type="InterPro" id="IPR036866">
    <property type="entry name" value="RibonucZ/Hydroxyglut_hydro"/>
</dbReference>
<dbReference type="Gene3D" id="3.60.15.10">
    <property type="entry name" value="Ribonuclease Z/Hydroxyacylglutathione hydrolase-like"/>
    <property type="match status" value="1"/>
</dbReference>
<dbReference type="RefSeq" id="WP_072864893.1">
    <property type="nucleotide sequence ID" value="NZ_FQUI01000022.1"/>
</dbReference>
<dbReference type="EMBL" id="FQUI01000022">
    <property type="protein sequence ID" value="SHE92035.1"/>
    <property type="molecule type" value="Genomic_DNA"/>
</dbReference>
<dbReference type="SMART" id="SM00849">
    <property type="entry name" value="Lactamase_B"/>
    <property type="match status" value="1"/>
</dbReference>
<keyword evidence="3" id="KW-1185">Reference proteome</keyword>
<dbReference type="PANTHER" id="PTHR42951">
    <property type="entry name" value="METALLO-BETA-LACTAMASE DOMAIN-CONTAINING"/>
    <property type="match status" value="1"/>
</dbReference>
<dbReference type="Proteomes" id="UP000184334">
    <property type="component" value="Unassembled WGS sequence"/>
</dbReference>
<dbReference type="InterPro" id="IPR050855">
    <property type="entry name" value="NDM-1-like"/>
</dbReference>
<gene>
    <name evidence="2" type="ORF">SAMN02745164_01411</name>
</gene>
<name>A0A1M4XEW0_MARH1</name>
<organism evidence="2 3">
    <name type="scientific">Marinitoga hydrogenitolerans (strain DSM 16785 / JCM 12826 / AT1271)</name>
    <dbReference type="NCBI Taxonomy" id="1122195"/>
    <lineage>
        <taxon>Bacteria</taxon>
        <taxon>Thermotogati</taxon>
        <taxon>Thermotogota</taxon>
        <taxon>Thermotogae</taxon>
        <taxon>Petrotogales</taxon>
        <taxon>Petrotogaceae</taxon>
        <taxon>Marinitoga</taxon>
    </lineage>
</organism>
<dbReference type="Pfam" id="PF00753">
    <property type="entry name" value="Lactamase_B"/>
    <property type="match status" value="1"/>
</dbReference>
<sequence length="245" mass="28186">MLEVIENKVLVFWFENFASNVTAVELNEEVILIDSSLYPEKFKKVIDLVQLRTKKTVKKVFLTHHHPDHSFGAIFHGEIEIILSEKTLVKLFEYDDILLKKISDESGFEFSNIQKKLAKCKFNVFRNDNLNTSSKTIISGISLGGHTEDSTIYKIYPENILVSGDIIVSGVHSELNEANIDNWIKILEELKKQDIKTIIPGHGKPGNIKLIDNQLKYLKTFKEKGKDLLLKNFDTYKYPELLLNF</sequence>
<dbReference type="AlphaFoldDB" id="A0A1M4XEW0"/>
<evidence type="ECO:0000313" key="2">
    <source>
        <dbReference type="EMBL" id="SHE92035.1"/>
    </source>
</evidence>
<dbReference type="SUPFAM" id="SSF56281">
    <property type="entry name" value="Metallo-hydrolase/oxidoreductase"/>
    <property type="match status" value="1"/>
</dbReference>
<accession>A0A1M4XEW0</accession>
<reference evidence="2" key="1">
    <citation type="submission" date="2016-11" db="EMBL/GenBank/DDBJ databases">
        <authorList>
            <person name="Varghese N."/>
            <person name="Submissions S."/>
        </authorList>
    </citation>
    <scope>NUCLEOTIDE SEQUENCE [LARGE SCALE GENOMIC DNA]</scope>
    <source>
        <strain evidence="2">DSM 16785</strain>
    </source>
</reference>
<feature type="domain" description="Metallo-beta-lactamase" evidence="1">
    <location>
        <begin position="18"/>
        <end position="202"/>
    </location>
</feature>
<comment type="caution">
    <text evidence="2">The sequence shown here is derived from an EMBL/GenBank/DDBJ whole genome shotgun (WGS) entry which is preliminary data.</text>
</comment>
<proteinExistence type="predicted"/>
<dbReference type="OrthoDB" id="420651at2"/>
<dbReference type="STRING" id="1122195.SAMN02745164_01411"/>
<protein>
    <submittedName>
        <fullName evidence="2">Glyoxylase, beta-lactamase superfamily II</fullName>
    </submittedName>
</protein>
<dbReference type="PANTHER" id="PTHR42951:SF4">
    <property type="entry name" value="ACYL-COENZYME A THIOESTERASE MBLAC2"/>
    <property type="match status" value="1"/>
</dbReference>
<evidence type="ECO:0000313" key="3">
    <source>
        <dbReference type="Proteomes" id="UP000184334"/>
    </source>
</evidence>